<keyword evidence="5 8" id="KW-1133">Transmembrane helix</keyword>
<sequence>MGWTVLVLAGLCEIGFTTCLKLSEGFKKIWPSALFLVFTIASFSLMSQALKTLPLGTVYAVWTGIGAVGTAIIGFMFFKEEATPLRLGLLGTVVLAIIGLRVVP</sequence>
<dbReference type="EMBL" id="VKDB01000005">
    <property type="protein sequence ID" value="TSA86452.1"/>
    <property type="molecule type" value="Genomic_DNA"/>
</dbReference>
<keyword evidence="3" id="KW-1003">Cell membrane</keyword>
<dbReference type="Proteomes" id="UP000316092">
    <property type="component" value="Unassembled WGS sequence"/>
</dbReference>
<feature type="transmembrane region" description="Helical" evidence="8">
    <location>
        <begin position="84"/>
        <end position="103"/>
    </location>
</feature>
<feature type="transmembrane region" description="Helical" evidence="8">
    <location>
        <begin position="29"/>
        <end position="46"/>
    </location>
</feature>
<dbReference type="Pfam" id="PF00893">
    <property type="entry name" value="Multi_Drug_Res"/>
    <property type="match status" value="1"/>
</dbReference>
<reference evidence="9 10" key="1">
    <citation type="submission" date="2019-07" db="EMBL/GenBank/DDBJ databases">
        <title>Deinococcus detaillus sp. nov., isolated from humus soil in Antarctica.</title>
        <authorList>
            <person name="Zhang K."/>
        </authorList>
    </citation>
    <scope>NUCLEOTIDE SEQUENCE [LARGE SCALE GENOMIC DNA]</scope>
    <source>
        <strain evidence="9 10">H1</strain>
    </source>
</reference>
<dbReference type="GO" id="GO:0005886">
    <property type="term" value="C:plasma membrane"/>
    <property type="evidence" value="ECO:0007669"/>
    <property type="project" value="UniProtKB-SubCell"/>
</dbReference>
<evidence type="ECO:0000256" key="1">
    <source>
        <dbReference type="ARBA" id="ARBA00004651"/>
    </source>
</evidence>
<dbReference type="OrthoDB" id="21828at2"/>
<keyword evidence="6 8" id="KW-0472">Membrane</keyword>
<accession>A0A553V1X3</accession>
<evidence type="ECO:0000256" key="7">
    <source>
        <dbReference type="RuleBase" id="RU003942"/>
    </source>
</evidence>
<dbReference type="PANTHER" id="PTHR30561">
    <property type="entry name" value="SMR FAMILY PROTON-DEPENDENT DRUG EFFLUX TRANSPORTER SUGE"/>
    <property type="match status" value="1"/>
</dbReference>
<name>A0A553V1X3_9DEIO</name>
<dbReference type="GO" id="GO:0022857">
    <property type="term" value="F:transmembrane transporter activity"/>
    <property type="evidence" value="ECO:0007669"/>
    <property type="project" value="InterPro"/>
</dbReference>
<comment type="caution">
    <text evidence="9">The sequence shown here is derived from an EMBL/GenBank/DDBJ whole genome shotgun (WGS) entry which is preliminary data.</text>
</comment>
<evidence type="ECO:0000313" key="10">
    <source>
        <dbReference type="Proteomes" id="UP000316092"/>
    </source>
</evidence>
<evidence type="ECO:0000256" key="8">
    <source>
        <dbReference type="SAM" id="Phobius"/>
    </source>
</evidence>
<comment type="subcellular location">
    <subcellularLocation>
        <location evidence="1 7">Cell membrane</location>
        <topology evidence="1 7">Multi-pass membrane protein</topology>
    </subcellularLocation>
</comment>
<organism evidence="9 10">
    <name type="scientific">Deinococcus detaillensis</name>
    <dbReference type="NCBI Taxonomy" id="2592048"/>
    <lineage>
        <taxon>Bacteria</taxon>
        <taxon>Thermotogati</taxon>
        <taxon>Deinococcota</taxon>
        <taxon>Deinococci</taxon>
        <taxon>Deinococcales</taxon>
        <taxon>Deinococcaceae</taxon>
        <taxon>Deinococcus</taxon>
    </lineage>
</organism>
<gene>
    <name evidence="9" type="ORF">FNU79_07325</name>
</gene>
<dbReference type="AlphaFoldDB" id="A0A553V1X3"/>
<evidence type="ECO:0000256" key="3">
    <source>
        <dbReference type="ARBA" id="ARBA00022475"/>
    </source>
</evidence>
<keyword evidence="4 7" id="KW-0812">Transmembrane</keyword>
<evidence type="ECO:0000313" key="9">
    <source>
        <dbReference type="EMBL" id="TSA86452.1"/>
    </source>
</evidence>
<keyword evidence="2" id="KW-0813">Transport</keyword>
<evidence type="ECO:0000256" key="6">
    <source>
        <dbReference type="ARBA" id="ARBA00023136"/>
    </source>
</evidence>
<dbReference type="FunFam" id="1.10.3730.20:FF:000001">
    <property type="entry name" value="Quaternary ammonium compound resistance transporter SugE"/>
    <property type="match status" value="1"/>
</dbReference>
<dbReference type="RefSeq" id="WP_143720218.1">
    <property type="nucleotide sequence ID" value="NZ_VKDB01000005.1"/>
</dbReference>
<dbReference type="InterPro" id="IPR037185">
    <property type="entry name" value="EmrE-like"/>
</dbReference>
<dbReference type="PANTHER" id="PTHR30561:SF0">
    <property type="entry name" value="GUANIDINIUM EXPORTER"/>
    <property type="match status" value="1"/>
</dbReference>
<protein>
    <submittedName>
        <fullName evidence="9">Multidrug efflux SMR transporter</fullName>
    </submittedName>
</protein>
<dbReference type="Gene3D" id="1.10.3730.20">
    <property type="match status" value="1"/>
</dbReference>
<comment type="similarity">
    <text evidence="7">Belongs to the drug/metabolite transporter (DMT) superfamily. Small multidrug resistance (SMR) (TC 2.A.7.1) family.</text>
</comment>
<dbReference type="InterPro" id="IPR045324">
    <property type="entry name" value="Small_multidrug_res"/>
</dbReference>
<evidence type="ECO:0000256" key="4">
    <source>
        <dbReference type="ARBA" id="ARBA00022692"/>
    </source>
</evidence>
<keyword evidence="10" id="KW-1185">Reference proteome</keyword>
<evidence type="ECO:0000256" key="2">
    <source>
        <dbReference type="ARBA" id="ARBA00022448"/>
    </source>
</evidence>
<dbReference type="SUPFAM" id="SSF103481">
    <property type="entry name" value="Multidrug resistance efflux transporter EmrE"/>
    <property type="match status" value="1"/>
</dbReference>
<evidence type="ECO:0000256" key="5">
    <source>
        <dbReference type="ARBA" id="ARBA00022989"/>
    </source>
</evidence>
<feature type="transmembrane region" description="Helical" evidence="8">
    <location>
        <begin position="58"/>
        <end position="78"/>
    </location>
</feature>
<dbReference type="InterPro" id="IPR000390">
    <property type="entry name" value="Small_drug/metabolite_transptr"/>
</dbReference>
<proteinExistence type="inferred from homology"/>